<dbReference type="Pfam" id="PF12833">
    <property type="entry name" value="HTH_18"/>
    <property type="match status" value="1"/>
</dbReference>
<feature type="domain" description="HTH araC/xylS-type" evidence="9">
    <location>
        <begin position="419"/>
        <end position="516"/>
    </location>
</feature>
<dbReference type="CDD" id="cd17536">
    <property type="entry name" value="REC_YesN-like"/>
    <property type="match status" value="1"/>
</dbReference>
<protein>
    <recommendedName>
        <fullName evidence="13">DNA-binding response regulator</fullName>
    </recommendedName>
</protein>
<name>A0ABX3H9J7_PAEBO</name>
<keyword evidence="6" id="KW-0238">DNA-binding</keyword>
<dbReference type="PROSITE" id="PS01124">
    <property type="entry name" value="HTH_ARAC_FAMILY_2"/>
    <property type="match status" value="1"/>
</dbReference>
<keyword evidence="7" id="KW-0804">Transcription</keyword>
<dbReference type="SMART" id="SM00342">
    <property type="entry name" value="HTH_ARAC"/>
    <property type="match status" value="1"/>
</dbReference>
<organism evidence="11 12">
    <name type="scientific">Paenibacillus borealis</name>
    <dbReference type="NCBI Taxonomy" id="160799"/>
    <lineage>
        <taxon>Bacteria</taxon>
        <taxon>Bacillati</taxon>
        <taxon>Bacillota</taxon>
        <taxon>Bacilli</taxon>
        <taxon>Bacillales</taxon>
        <taxon>Paenibacillaceae</taxon>
        <taxon>Paenibacillus</taxon>
    </lineage>
</organism>
<dbReference type="InterPro" id="IPR011006">
    <property type="entry name" value="CheY-like_superfamily"/>
</dbReference>
<dbReference type="InterPro" id="IPR018062">
    <property type="entry name" value="HTH_AraC-typ_CS"/>
</dbReference>
<dbReference type="Gene3D" id="3.40.50.2300">
    <property type="match status" value="1"/>
</dbReference>
<dbReference type="RefSeq" id="WP_076111888.1">
    <property type="nucleotide sequence ID" value="NZ_MPTB01000022.1"/>
</dbReference>
<dbReference type="PROSITE" id="PS50110">
    <property type="entry name" value="RESPONSE_REGULATORY"/>
    <property type="match status" value="1"/>
</dbReference>
<comment type="subcellular location">
    <subcellularLocation>
        <location evidence="1">Cytoplasm</location>
    </subcellularLocation>
</comment>
<dbReference type="SUPFAM" id="SSF52172">
    <property type="entry name" value="CheY-like"/>
    <property type="match status" value="1"/>
</dbReference>
<feature type="modified residue" description="4-aspartylphosphate" evidence="8">
    <location>
        <position position="55"/>
    </location>
</feature>
<dbReference type="EMBL" id="MPTB01000022">
    <property type="protein sequence ID" value="OMD46025.1"/>
    <property type="molecule type" value="Genomic_DNA"/>
</dbReference>
<evidence type="ECO:0008006" key="13">
    <source>
        <dbReference type="Google" id="ProtNLM"/>
    </source>
</evidence>
<evidence type="ECO:0000256" key="5">
    <source>
        <dbReference type="ARBA" id="ARBA00023015"/>
    </source>
</evidence>
<reference evidence="11 12" key="1">
    <citation type="submission" date="2016-10" db="EMBL/GenBank/DDBJ databases">
        <title>Paenibacillus species isolates.</title>
        <authorList>
            <person name="Beno S.M."/>
        </authorList>
    </citation>
    <scope>NUCLEOTIDE SEQUENCE [LARGE SCALE GENOMIC DNA]</scope>
    <source>
        <strain evidence="11 12">FSL H7-0744</strain>
    </source>
</reference>
<comment type="caution">
    <text evidence="11">The sequence shown here is derived from an EMBL/GenBank/DDBJ whole genome shotgun (WGS) entry which is preliminary data.</text>
</comment>
<keyword evidence="4" id="KW-0902">Two-component regulatory system</keyword>
<dbReference type="SUPFAM" id="SSF46689">
    <property type="entry name" value="Homeodomain-like"/>
    <property type="match status" value="2"/>
</dbReference>
<dbReference type="PANTHER" id="PTHR42713:SF3">
    <property type="entry name" value="TRANSCRIPTIONAL REGULATORY PROTEIN HPTR"/>
    <property type="match status" value="1"/>
</dbReference>
<evidence type="ECO:0000256" key="2">
    <source>
        <dbReference type="ARBA" id="ARBA00022490"/>
    </source>
</evidence>
<evidence type="ECO:0000256" key="3">
    <source>
        <dbReference type="ARBA" id="ARBA00022553"/>
    </source>
</evidence>
<evidence type="ECO:0000256" key="1">
    <source>
        <dbReference type="ARBA" id="ARBA00004496"/>
    </source>
</evidence>
<dbReference type="InterPro" id="IPR009057">
    <property type="entry name" value="Homeodomain-like_sf"/>
</dbReference>
<keyword evidence="5" id="KW-0805">Transcription regulation</keyword>
<evidence type="ECO:0000256" key="4">
    <source>
        <dbReference type="ARBA" id="ARBA00023012"/>
    </source>
</evidence>
<dbReference type="InterPro" id="IPR001789">
    <property type="entry name" value="Sig_transdc_resp-reg_receiver"/>
</dbReference>
<gene>
    <name evidence="11" type="ORF">BSK56_17445</name>
</gene>
<dbReference type="PANTHER" id="PTHR42713">
    <property type="entry name" value="HISTIDINE KINASE-RELATED"/>
    <property type="match status" value="1"/>
</dbReference>
<dbReference type="Proteomes" id="UP000187412">
    <property type="component" value="Unassembled WGS sequence"/>
</dbReference>
<dbReference type="Pfam" id="PF00072">
    <property type="entry name" value="Response_reg"/>
    <property type="match status" value="1"/>
</dbReference>
<keyword evidence="3 8" id="KW-0597">Phosphoprotein</keyword>
<dbReference type="InterPro" id="IPR018060">
    <property type="entry name" value="HTH_AraC"/>
</dbReference>
<evidence type="ECO:0000256" key="7">
    <source>
        <dbReference type="ARBA" id="ARBA00023163"/>
    </source>
</evidence>
<sequence>MYSVLIVDDELAIREGLTALLDWESCGYQIIDTAANAIEAKYKYELYSPDLMIVDIRMPGRDGLELIKELRENDPEMHIIILSGYADFDYAKRALAFGIDNYLLKPVDELELQLYLAKLSAELDARSTHRKNHAAAKVWSREMLVQSLLMENSLQMLPSMEESIHEAGLLWDSYQVVLIRLLLQDNADNGPSTAVKAKLAASFDERAWGIVFSLDSYLGVLLQPSYQKELVRKLMVQNILQAVTAHGLECIITAGDMVDTLEELPVSRQSALVRMKEHFFYDESGMIGPDSLKLKKVLKVRSEEVECRLDSVVERLYFAMEIGSFDALPSLIQETGELMIAASYSEMAVKSRYVRMVTHLINKLSLQYSELALQHNRMDELIQQIYKHTSLPQLYRYITTMLEQHAGGITRDDMDVLMKRMLDLIHRHYNENLKLETLADVFTYSSAYLGKLFKNSTGLSFNSYLDKVRIEKAKELLDQGWKIHQAASEVGFSDVDYFREKFKKVEGISPSVYRRGSSV</sequence>
<dbReference type="SMART" id="SM00448">
    <property type="entry name" value="REC"/>
    <property type="match status" value="1"/>
</dbReference>
<evidence type="ECO:0000256" key="6">
    <source>
        <dbReference type="ARBA" id="ARBA00023125"/>
    </source>
</evidence>
<evidence type="ECO:0000259" key="10">
    <source>
        <dbReference type="PROSITE" id="PS50110"/>
    </source>
</evidence>
<feature type="domain" description="Response regulatory" evidence="10">
    <location>
        <begin position="3"/>
        <end position="120"/>
    </location>
</feature>
<proteinExistence type="predicted"/>
<evidence type="ECO:0000259" key="9">
    <source>
        <dbReference type="PROSITE" id="PS01124"/>
    </source>
</evidence>
<evidence type="ECO:0000256" key="8">
    <source>
        <dbReference type="PROSITE-ProRule" id="PRU00169"/>
    </source>
</evidence>
<accession>A0ABX3H9J7</accession>
<keyword evidence="2" id="KW-0963">Cytoplasm</keyword>
<evidence type="ECO:0000313" key="11">
    <source>
        <dbReference type="EMBL" id="OMD46025.1"/>
    </source>
</evidence>
<keyword evidence="12" id="KW-1185">Reference proteome</keyword>
<dbReference type="PROSITE" id="PS00041">
    <property type="entry name" value="HTH_ARAC_FAMILY_1"/>
    <property type="match status" value="1"/>
</dbReference>
<dbReference type="Gene3D" id="1.10.10.60">
    <property type="entry name" value="Homeodomain-like"/>
    <property type="match status" value="2"/>
</dbReference>
<dbReference type="InterPro" id="IPR051552">
    <property type="entry name" value="HptR"/>
</dbReference>
<evidence type="ECO:0000313" key="12">
    <source>
        <dbReference type="Proteomes" id="UP000187412"/>
    </source>
</evidence>